<name>A0A3J0N106_SALER</name>
<keyword evidence="1" id="KW-0812">Transmembrane</keyword>
<keyword evidence="1" id="KW-1133">Transmembrane helix</keyword>
<protein>
    <submittedName>
        <fullName evidence="2">Sodium:solute symporter</fullName>
    </submittedName>
</protein>
<dbReference type="EMBL" id="RNUA01000150">
    <property type="protein sequence ID" value="MHT00492.1"/>
    <property type="molecule type" value="Genomic_DNA"/>
</dbReference>
<dbReference type="Proteomes" id="UP000839513">
    <property type="component" value="Unassembled WGS sequence"/>
</dbReference>
<comment type="caution">
    <text evidence="2">The sequence shown here is derived from an EMBL/GenBank/DDBJ whole genome shotgun (WGS) entry which is preliminary data.</text>
</comment>
<evidence type="ECO:0000313" key="2">
    <source>
        <dbReference type="EMBL" id="MHT00492.1"/>
    </source>
</evidence>
<proteinExistence type="predicted"/>
<gene>
    <name evidence="2" type="ORF">EEN88_22470</name>
</gene>
<dbReference type="AlphaFoldDB" id="A0A3J0N106"/>
<organism evidence="2">
    <name type="scientific">Salmonella enterica</name>
    <name type="common">Salmonella choleraesuis</name>
    <dbReference type="NCBI Taxonomy" id="28901"/>
    <lineage>
        <taxon>Bacteria</taxon>
        <taxon>Pseudomonadati</taxon>
        <taxon>Pseudomonadota</taxon>
        <taxon>Gammaproteobacteria</taxon>
        <taxon>Enterobacterales</taxon>
        <taxon>Enterobacteriaceae</taxon>
        <taxon>Salmonella</taxon>
    </lineage>
</organism>
<feature type="transmembrane region" description="Helical" evidence="1">
    <location>
        <begin position="12"/>
        <end position="37"/>
    </location>
</feature>
<accession>A0A3J0N106</accession>
<reference evidence="2" key="1">
    <citation type="submission" date="2018-11" db="EMBL/GenBank/DDBJ databases">
        <authorList>
            <consortium name="PulseNet: The National Subtyping Network for Foodborne Disease Surveillance"/>
            <person name="Tarr C.L."/>
            <person name="Trees E."/>
            <person name="Katz L.S."/>
            <person name="Carleton-Romer H.A."/>
            <person name="Stroika S."/>
            <person name="Kucerova Z."/>
            <person name="Roache K.F."/>
            <person name="Sabol A.L."/>
            <person name="Besser J."/>
            <person name="Gerner-Smidt P."/>
        </authorList>
    </citation>
    <scope>NUCLEOTIDE SEQUENCE [LARGE SCALE GENOMIC DNA]</scope>
    <source>
        <strain evidence="2">PNUSAS059687</strain>
    </source>
</reference>
<sequence>MKKVSELVMFTLFFSSLSGLGFAAGVCFFFGIARLLARTLA</sequence>
<evidence type="ECO:0000256" key="1">
    <source>
        <dbReference type="SAM" id="Phobius"/>
    </source>
</evidence>
<keyword evidence="1" id="KW-0472">Membrane</keyword>